<dbReference type="GO" id="GO:0098703">
    <property type="term" value="P:calcium ion import across plasma membrane"/>
    <property type="evidence" value="ECO:0007669"/>
    <property type="project" value="TreeGrafter"/>
</dbReference>
<feature type="compositionally biased region" description="Acidic residues" evidence="13">
    <location>
        <begin position="434"/>
        <end position="446"/>
    </location>
</feature>
<proteinExistence type="predicted"/>
<keyword evidence="3" id="KW-0109">Calcium transport</keyword>
<evidence type="ECO:0000256" key="14">
    <source>
        <dbReference type="SAM" id="Phobius"/>
    </source>
</evidence>
<dbReference type="OMA" id="YKEEICL"/>
<dbReference type="PANTHER" id="PTHR45628:SF7">
    <property type="entry name" value="VOLTAGE-DEPENDENT CALCIUM CHANNEL TYPE A SUBUNIT ALPHA-1"/>
    <property type="match status" value="1"/>
</dbReference>
<organism evidence="16 17">
    <name type="scientific">Ichthyophthirius multifiliis</name>
    <name type="common">White spot disease agent</name>
    <name type="synonym">Ich</name>
    <dbReference type="NCBI Taxonomy" id="5932"/>
    <lineage>
        <taxon>Eukaryota</taxon>
        <taxon>Sar</taxon>
        <taxon>Alveolata</taxon>
        <taxon>Ciliophora</taxon>
        <taxon>Intramacronucleata</taxon>
        <taxon>Oligohymenophorea</taxon>
        <taxon>Hymenostomatida</taxon>
        <taxon>Ophryoglenina</taxon>
        <taxon>Ichthyophthirius</taxon>
    </lineage>
</organism>
<name>G0QTW8_ICHMU</name>
<dbReference type="GO" id="GO:0005891">
    <property type="term" value="C:voltage-gated calcium channel complex"/>
    <property type="evidence" value="ECO:0007669"/>
    <property type="project" value="TreeGrafter"/>
</dbReference>
<feature type="compositionally biased region" description="Polar residues" evidence="13">
    <location>
        <begin position="456"/>
        <end position="479"/>
    </location>
</feature>
<evidence type="ECO:0000256" key="5">
    <source>
        <dbReference type="ARBA" id="ARBA00022692"/>
    </source>
</evidence>
<evidence type="ECO:0000256" key="7">
    <source>
        <dbReference type="ARBA" id="ARBA00022882"/>
    </source>
</evidence>
<dbReference type="EMBL" id="GL983882">
    <property type="protein sequence ID" value="EGR31327.1"/>
    <property type="molecule type" value="Genomic_DNA"/>
</dbReference>
<evidence type="ECO:0000313" key="17">
    <source>
        <dbReference type="Proteomes" id="UP000008983"/>
    </source>
</evidence>
<keyword evidence="2" id="KW-0813">Transport</keyword>
<evidence type="ECO:0000256" key="3">
    <source>
        <dbReference type="ARBA" id="ARBA00022568"/>
    </source>
</evidence>
<evidence type="ECO:0000256" key="8">
    <source>
        <dbReference type="ARBA" id="ARBA00022989"/>
    </source>
</evidence>
<keyword evidence="17" id="KW-1185">Reference proteome</keyword>
<dbReference type="InParanoid" id="G0QTW8"/>
<dbReference type="STRING" id="857967.G0QTW8"/>
<feature type="transmembrane region" description="Helical" evidence="14">
    <location>
        <begin position="51"/>
        <end position="69"/>
    </location>
</feature>
<dbReference type="Gene3D" id="1.10.287.70">
    <property type="match status" value="1"/>
</dbReference>
<keyword evidence="6" id="KW-0106">Calcium</keyword>
<feature type="transmembrane region" description="Helical" evidence="14">
    <location>
        <begin position="21"/>
        <end position="45"/>
    </location>
</feature>
<feature type="domain" description="Ion transport" evidence="15">
    <location>
        <begin position="8"/>
        <end position="181"/>
    </location>
</feature>
<evidence type="ECO:0000256" key="2">
    <source>
        <dbReference type="ARBA" id="ARBA00022448"/>
    </source>
</evidence>
<protein>
    <recommendedName>
        <fullName evidence="15">Ion transport domain-containing protein</fullName>
    </recommendedName>
</protein>
<dbReference type="GO" id="GO:0008331">
    <property type="term" value="F:high voltage-gated calcium channel activity"/>
    <property type="evidence" value="ECO:0007669"/>
    <property type="project" value="TreeGrafter"/>
</dbReference>
<dbReference type="OrthoDB" id="431720at2759"/>
<evidence type="ECO:0000256" key="12">
    <source>
        <dbReference type="ARBA" id="ARBA00023303"/>
    </source>
</evidence>
<dbReference type="InterPro" id="IPR050599">
    <property type="entry name" value="VDCC_alpha-1_subunit"/>
</dbReference>
<dbReference type="Proteomes" id="UP000008983">
    <property type="component" value="Unassembled WGS sequence"/>
</dbReference>
<evidence type="ECO:0000256" key="4">
    <source>
        <dbReference type="ARBA" id="ARBA00022673"/>
    </source>
</evidence>
<dbReference type="AlphaFoldDB" id="G0QTW8"/>
<keyword evidence="5 14" id="KW-0812">Transmembrane</keyword>
<comment type="subcellular location">
    <subcellularLocation>
        <location evidence="1">Membrane</location>
        <topology evidence="1">Multi-pass membrane protein</topology>
    </subcellularLocation>
</comment>
<dbReference type="Gene3D" id="1.10.238.10">
    <property type="entry name" value="EF-hand"/>
    <property type="match status" value="1"/>
</dbReference>
<dbReference type="InterPro" id="IPR005821">
    <property type="entry name" value="Ion_trans_dom"/>
</dbReference>
<gene>
    <name evidence="16" type="ORF">IMG5_112540</name>
</gene>
<dbReference type="eggNOG" id="KOG2301">
    <property type="taxonomic scope" value="Eukaryota"/>
</dbReference>
<evidence type="ECO:0000313" key="16">
    <source>
        <dbReference type="EMBL" id="EGR31327.1"/>
    </source>
</evidence>
<dbReference type="SUPFAM" id="SSF81324">
    <property type="entry name" value="Voltage-gated potassium channels"/>
    <property type="match status" value="1"/>
</dbReference>
<reference evidence="16 17" key="1">
    <citation type="submission" date="2011-07" db="EMBL/GenBank/DDBJ databases">
        <authorList>
            <person name="Coyne R."/>
            <person name="Brami D."/>
            <person name="Johnson J."/>
            <person name="Hostetler J."/>
            <person name="Hannick L."/>
            <person name="Clark T."/>
            <person name="Cassidy-Hanley D."/>
            <person name="Inman J."/>
        </authorList>
    </citation>
    <scope>NUCLEOTIDE SEQUENCE [LARGE SCALE GENOMIC DNA]</scope>
    <source>
        <strain evidence="16 17">G5</strain>
    </source>
</reference>
<evidence type="ECO:0000259" key="15">
    <source>
        <dbReference type="Pfam" id="PF00520"/>
    </source>
</evidence>
<keyword evidence="12" id="KW-0407">Ion channel</keyword>
<accession>G0QTW8</accession>
<keyword evidence="10 14" id="KW-0472">Membrane</keyword>
<feature type="transmembrane region" description="Helical" evidence="14">
    <location>
        <begin position="112"/>
        <end position="141"/>
    </location>
</feature>
<keyword evidence="7" id="KW-0851">Voltage-gated channel</keyword>
<evidence type="ECO:0000256" key="6">
    <source>
        <dbReference type="ARBA" id="ARBA00022837"/>
    </source>
</evidence>
<dbReference type="PANTHER" id="PTHR45628">
    <property type="entry name" value="VOLTAGE-DEPENDENT CALCIUM CHANNEL TYPE A SUBUNIT ALPHA-1"/>
    <property type="match status" value="1"/>
</dbReference>
<evidence type="ECO:0000256" key="11">
    <source>
        <dbReference type="ARBA" id="ARBA00023180"/>
    </source>
</evidence>
<sequence>MAIAYEGSPKSYDQTIEQINLFFTAVFIVELIFKLISYGIKGYWISSWNKFDMFIVLSSIVDLILNFVMGNQSLSFLRVGPQLARIMRVMRVTRLLKLVKSMQGLQKLIETLVFSLPSLINVGALLLLVFFIYSVLGVFIFKEVTEGDVVDKYNNFSNFGFAMITLFRCATGEDWFKFMFDLGKISGCITGQTCGTNYNMKPDNPLQAFNENLEKFRSVWSEFTAFSNGEKINTHAIVNFLCKLPSPLGFYEGNDTEKLDKHYVAKAVMSMKLADDGEGNVFFNEMLFACMKKAYGEELVQESGVEIQRLINKKEFETKQKLEEKKRQTLLKKKQLLFTKQNNHVNPILLMLFCGMAFKSWKNYIDRPLNQDGSLESVTIFSDDESDYMDDLQNDIHQKNIQNRMENNVQTVRNQILKNQLINKDIQNIILEKNDDDEDENDDEEENSLKNENNNQYDQKNEISMNNFQSFQKQTSEIQQPKIEKQNNIENRISQRNVFNINE</sequence>
<dbReference type="RefSeq" id="XP_004034813.1">
    <property type="nucleotide sequence ID" value="XM_004034765.1"/>
</dbReference>
<evidence type="ECO:0000256" key="10">
    <source>
        <dbReference type="ARBA" id="ARBA00023136"/>
    </source>
</evidence>
<feature type="region of interest" description="Disordered" evidence="13">
    <location>
        <begin position="432"/>
        <end position="488"/>
    </location>
</feature>
<dbReference type="InterPro" id="IPR027359">
    <property type="entry name" value="Volt_channel_dom_sf"/>
</dbReference>
<dbReference type="Pfam" id="PF00520">
    <property type="entry name" value="Ion_trans"/>
    <property type="match status" value="1"/>
</dbReference>
<evidence type="ECO:0000256" key="9">
    <source>
        <dbReference type="ARBA" id="ARBA00023065"/>
    </source>
</evidence>
<evidence type="ECO:0000256" key="13">
    <source>
        <dbReference type="SAM" id="MobiDB-lite"/>
    </source>
</evidence>
<keyword evidence="9" id="KW-0406">Ion transport</keyword>
<keyword evidence="8 14" id="KW-1133">Transmembrane helix</keyword>
<keyword evidence="4" id="KW-0107">Calcium channel</keyword>
<evidence type="ECO:0000256" key="1">
    <source>
        <dbReference type="ARBA" id="ARBA00004141"/>
    </source>
</evidence>
<keyword evidence="11" id="KW-0325">Glycoprotein</keyword>
<dbReference type="GeneID" id="14907464"/>
<dbReference type="Gene3D" id="1.20.120.350">
    <property type="entry name" value="Voltage-gated potassium channels. Chain C"/>
    <property type="match status" value="1"/>
</dbReference>